<evidence type="ECO:0000256" key="2">
    <source>
        <dbReference type="ARBA" id="ARBA00022475"/>
    </source>
</evidence>
<protein>
    <submittedName>
        <fullName evidence="8">Bacterial type II secretion system protein F domain protein</fullName>
    </submittedName>
</protein>
<organism evidence="8">
    <name type="scientific">Collinsella intestinalis</name>
    <dbReference type="NCBI Taxonomy" id="147207"/>
    <lineage>
        <taxon>Bacteria</taxon>
        <taxon>Bacillati</taxon>
        <taxon>Actinomycetota</taxon>
        <taxon>Coriobacteriia</taxon>
        <taxon>Coriobacteriales</taxon>
        <taxon>Coriobacteriaceae</taxon>
        <taxon>Collinsella</taxon>
    </lineage>
</organism>
<evidence type="ECO:0000256" key="4">
    <source>
        <dbReference type="ARBA" id="ARBA00022989"/>
    </source>
</evidence>
<keyword evidence="2" id="KW-1003">Cell membrane</keyword>
<evidence type="ECO:0000313" key="8">
    <source>
        <dbReference type="EMBL" id="VYT70811.1"/>
    </source>
</evidence>
<dbReference type="InterPro" id="IPR042094">
    <property type="entry name" value="T2SS_GspF_sf"/>
</dbReference>
<dbReference type="RefSeq" id="WP_156848176.1">
    <property type="nucleotide sequence ID" value="NZ_CACRTN010000009.1"/>
</dbReference>
<sequence length="288" mass="30699">MIASYAAIAVLTLLGLALLLAARADRIQSGSKTGNRGEAAGRIRAALDRMATQIGPSVSASELGAIWIGCALLPGLIGLVAGLGAGSLMLSAIGALSVPAYASTRKRRRRRQFEDQLGEVMPLIASNMRAGASVAAAITPVAEAMEEPVRGEFARLAADVKSGTPLAEALDTMAERNTSKDLRLFAIAVRVSQQRGGSLADITERVGETVRARTEMRRFIRAKTSLNRFEAYFLSGMPIFILLILLMMSETHRAFYATPMGWAVLAVCLVLDALGLSIMFKMGELETD</sequence>
<dbReference type="InterPro" id="IPR018076">
    <property type="entry name" value="T2SS_GspF_dom"/>
</dbReference>
<feature type="transmembrane region" description="Helical" evidence="6">
    <location>
        <begin position="76"/>
        <end position="102"/>
    </location>
</feature>
<evidence type="ECO:0000256" key="3">
    <source>
        <dbReference type="ARBA" id="ARBA00022692"/>
    </source>
</evidence>
<accession>A0A6N2YVE4</accession>
<reference evidence="8" key="1">
    <citation type="submission" date="2019-11" db="EMBL/GenBank/DDBJ databases">
        <authorList>
            <person name="Feng L."/>
        </authorList>
    </citation>
    <scope>NUCLEOTIDE SEQUENCE</scope>
    <source>
        <strain evidence="8">CintestinalisLFYP54</strain>
    </source>
</reference>
<dbReference type="EMBL" id="CACRTN010000009">
    <property type="protein sequence ID" value="VYT70811.1"/>
    <property type="molecule type" value="Genomic_DNA"/>
</dbReference>
<evidence type="ECO:0000256" key="6">
    <source>
        <dbReference type="SAM" id="Phobius"/>
    </source>
</evidence>
<evidence type="ECO:0000259" key="7">
    <source>
        <dbReference type="Pfam" id="PF00482"/>
    </source>
</evidence>
<evidence type="ECO:0000256" key="5">
    <source>
        <dbReference type="ARBA" id="ARBA00023136"/>
    </source>
</evidence>
<dbReference type="Pfam" id="PF00482">
    <property type="entry name" value="T2SSF"/>
    <property type="match status" value="1"/>
</dbReference>
<keyword evidence="3 6" id="KW-0812">Transmembrane</keyword>
<dbReference type="PANTHER" id="PTHR35007">
    <property type="entry name" value="INTEGRAL MEMBRANE PROTEIN-RELATED"/>
    <property type="match status" value="1"/>
</dbReference>
<comment type="subcellular location">
    <subcellularLocation>
        <location evidence="1">Cell membrane</location>
        <topology evidence="1">Multi-pass membrane protein</topology>
    </subcellularLocation>
</comment>
<feature type="domain" description="Type II secretion system protein GspF" evidence="7">
    <location>
        <begin position="124"/>
        <end position="246"/>
    </location>
</feature>
<feature type="transmembrane region" description="Helical" evidence="6">
    <location>
        <begin position="231"/>
        <end position="248"/>
    </location>
</feature>
<keyword evidence="4 6" id="KW-1133">Transmembrane helix</keyword>
<gene>
    <name evidence="8" type="ORF">CILFYP54_01329</name>
</gene>
<dbReference type="AlphaFoldDB" id="A0A6N2YVE4"/>
<keyword evidence="5 6" id="KW-0472">Membrane</keyword>
<dbReference type="PANTHER" id="PTHR35007:SF1">
    <property type="entry name" value="PILUS ASSEMBLY PROTEIN"/>
    <property type="match status" value="1"/>
</dbReference>
<name>A0A6N2YVE4_9ACTN</name>
<dbReference type="Gene3D" id="1.20.81.30">
    <property type="entry name" value="Type II secretion system (T2SS), domain F"/>
    <property type="match status" value="1"/>
</dbReference>
<feature type="transmembrane region" description="Helical" evidence="6">
    <location>
        <begin position="260"/>
        <end position="280"/>
    </location>
</feature>
<dbReference type="GO" id="GO:0005886">
    <property type="term" value="C:plasma membrane"/>
    <property type="evidence" value="ECO:0007669"/>
    <property type="project" value="UniProtKB-SubCell"/>
</dbReference>
<evidence type="ECO:0000256" key="1">
    <source>
        <dbReference type="ARBA" id="ARBA00004651"/>
    </source>
</evidence>
<proteinExistence type="predicted"/>